<dbReference type="CDD" id="cd01040">
    <property type="entry name" value="Mb-like"/>
    <property type="match status" value="1"/>
</dbReference>
<name>A0A0D8XWC0_DICVI</name>
<dbReference type="GO" id="GO:0020037">
    <property type="term" value="F:heme binding"/>
    <property type="evidence" value="ECO:0007669"/>
    <property type="project" value="InterPro"/>
</dbReference>
<dbReference type="InterPro" id="IPR044399">
    <property type="entry name" value="Mb-like_M"/>
</dbReference>
<gene>
    <name evidence="1" type="ORF">DICVIV_05818</name>
</gene>
<dbReference type="SUPFAM" id="SSF46458">
    <property type="entry name" value="Globin-like"/>
    <property type="match status" value="1"/>
</dbReference>
<sequence length="250" mass="29012">MVMENMDDRDYMRKLLNEIGAHHFFYDTCEPHLELFAHIMLRSLQNPAINDQKMDADTEQSWKRFLSDVKNFIGEGVAIQRNTYLRECMTSTEIANIRSKWEHIVAFGMQEAGEILCKTAIKSYNTMVMAHNLSMLMPFKKQSKVFSEVAVATMKAFEVTINSHTEIVGFCDLPVSIKEFVVSCMVLEICPTFVRKAMMEGLFVMLSKVFGEEQLNECLLRTWSKVYRALEQVKIFQFVYRIYASTFVIV</sequence>
<dbReference type="STRING" id="29172.A0A0D8XWC0"/>
<protein>
    <recommendedName>
        <fullName evidence="3">Globin family profile domain-containing protein</fullName>
    </recommendedName>
</protein>
<reference evidence="1 2" key="1">
    <citation type="submission" date="2013-11" db="EMBL/GenBank/DDBJ databases">
        <title>Draft genome of the bovine lungworm Dictyocaulus viviparus.</title>
        <authorList>
            <person name="Mitreva M."/>
        </authorList>
    </citation>
    <scope>NUCLEOTIDE SEQUENCE [LARGE SCALE GENOMIC DNA]</scope>
    <source>
        <strain evidence="1 2">HannoverDv2000</strain>
    </source>
</reference>
<dbReference type="OrthoDB" id="436496at2759"/>
<evidence type="ECO:0000313" key="2">
    <source>
        <dbReference type="Proteomes" id="UP000053766"/>
    </source>
</evidence>
<keyword evidence="2" id="KW-1185">Reference proteome</keyword>
<dbReference type="InterPro" id="IPR009050">
    <property type="entry name" value="Globin-like_sf"/>
</dbReference>
<evidence type="ECO:0008006" key="3">
    <source>
        <dbReference type="Google" id="ProtNLM"/>
    </source>
</evidence>
<dbReference type="AlphaFoldDB" id="A0A0D8XWC0"/>
<evidence type="ECO:0000313" key="1">
    <source>
        <dbReference type="EMBL" id="KJH48112.1"/>
    </source>
</evidence>
<dbReference type="EMBL" id="KN716280">
    <property type="protein sequence ID" value="KJH48112.1"/>
    <property type="molecule type" value="Genomic_DNA"/>
</dbReference>
<dbReference type="GO" id="GO:0019825">
    <property type="term" value="F:oxygen binding"/>
    <property type="evidence" value="ECO:0007669"/>
    <property type="project" value="InterPro"/>
</dbReference>
<dbReference type="InterPro" id="IPR012292">
    <property type="entry name" value="Globin/Proto"/>
</dbReference>
<accession>A0A0D8XWC0</accession>
<reference evidence="2" key="2">
    <citation type="journal article" date="2016" name="Sci. Rep.">
        <title>Dictyocaulus viviparus genome, variome and transcriptome elucidate lungworm biology and support future intervention.</title>
        <authorList>
            <person name="McNulty S.N."/>
            <person name="Strube C."/>
            <person name="Rosa B.A."/>
            <person name="Martin J.C."/>
            <person name="Tyagi R."/>
            <person name="Choi Y.J."/>
            <person name="Wang Q."/>
            <person name="Hallsworth Pepin K."/>
            <person name="Zhang X."/>
            <person name="Ozersky P."/>
            <person name="Wilson R.K."/>
            <person name="Sternberg P.W."/>
            <person name="Gasser R.B."/>
            <person name="Mitreva M."/>
        </authorList>
    </citation>
    <scope>NUCLEOTIDE SEQUENCE [LARGE SCALE GENOMIC DNA]</scope>
    <source>
        <strain evidence="2">HannoverDv2000</strain>
    </source>
</reference>
<dbReference type="Proteomes" id="UP000053766">
    <property type="component" value="Unassembled WGS sequence"/>
</dbReference>
<proteinExistence type="predicted"/>
<organism evidence="1 2">
    <name type="scientific">Dictyocaulus viviparus</name>
    <name type="common">Bovine lungworm</name>
    <dbReference type="NCBI Taxonomy" id="29172"/>
    <lineage>
        <taxon>Eukaryota</taxon>
        <taxon>Metazoa</taxon>
        <taxon>Ecdysozoa</taxon>
        <taxon>Nematoda</taxon>
        <taxon>Chromadorea</taxon>
        <taxon>Rhabditida</taxon>
        <taxon>Rhabditina</taxon>
        <taxon>Rhabditomorpha</taxon>
        <taxon>Strongyloidea</taxon>
        <taxon>Metastrongylidae</taxon>
        <taxon>Dictyocaulus</taxon>
    </lineage>
</organism>
<dbReference type="Gene3D" id="1.10.490.10">
    <property type="entry name" value="Globins"/>
    <property type="match status" value="1"/>
</dbReference>